<sequence length="94" mass="10166">MTTPTTSTIRALTGAWPALCAVTVISWWLAPGHAGGSATASVPLTVTAVTLAVIKGRVIVRSFMEVRFAPAWLRRATDVWLVTLWASILAIYLW</sequence>
<dbReference type="InterPro" id="IPR005171">
    <property type="entry name" value="Cyt_c_oxidase_su4_prok"/>
</dbReference>
<evidence type="ECO:0008006" key="9">
    <source>
        <dbReference type="Google" id="ProtNLM"/>
    </source>
</evidence>
<evidence type="ECO:0000313" key="8">
    <source>
        <dbReference type="Proteomes" id="UP000036513"/>
    </source>
</evidence>
<evidence type="ECO:0000313" key="7">
    <source>
        <dbReference type="EMBL" id="KMO68622.1"/>
    </source>
</evidence>
<reference evidence="7 8" key="1">
    <citation type="journal article" date="2015" name="Genome Biol. Evol.">
        <title>Characterization of Three Mycobacterium spp. with Potential Use in Bioremediation by Genome Sequencing and Comparative Genomics.</title>
        <authorList>
            <person name="Das S."/>
            <person name="Pettersson B.M."/>
            <person name="Behra P.R."/>
            <person name="Ramesh M."/>
            <person name="Dasgupta S."/>
            <person name="Bhattacharya A."/>
            <person name="Kirsebom L.A."/>
        </authorList>
    </citation>
    <scope>NUCLEOTIDE SEQUENCE [LARGE SCALE GENOMIC DNA]</scope>
    <source>
        <strain evidence="7 8">DSM 43826</strain>
    </source>
</reference>
<keyword evidence="8" id="KW-1185">Reference proteome</keyword>
<feature type="transmembrane region" description="Helical" evidence="6">
    <location>
        <begin position="12"/>
        <end position="30"/>
    </location>
</feature>
<keyword evidence="2" id="KW-1003">Cell membrane</keyword>
<protein>
    <recommendedName>
        <fullName evidence="9">Prokaryotic cytochrome C oxidase subunit IV family protein</fullName>
    </recommendedName>
</protein>
<dbReference type="RefSeq" id="WP_322788658.1">
    <property type="nucleotide sequence ID" value="NZ_JYNL01000068.1"/>
</dbReference>
<evidence type="ECO:0000256" key="5">
    <source>
        <dbReference type="ARBA" id="ARBA00023136"/>
    </source>
</evidence>
<evidence type="ECO:0000256" key="1">
    <source>
        <dbReference type="ARBA" id="ARBA00004651"/>
    </source>
</evidence>
<dbReference type="PATRIC" id="fig|37916.4.peg.6177"/>
<organism evidence="7 8">
    <name type="scientific">Mycolicibacterium chlorophenolicum</name>
    <dbReference type="NCBI Taxonomy" id="37916"/>
    <lineage>
        <taxon>Bacteria</taxon>
        <taxon>Bacillati</taxon>
        <taxon>Actinomycetota</taxon>
        <taxon>Actinomycetes</taxon>
        <taxon>Mycobacteriales</taxon>
        <taxon>Mycobacteriaceae</taxon>
        <taxon>Mycolicibacterium</taxon>
    </lineage>
</organism>
<keyword evidence="5 6" id="KW-0472">Membrane</keyword>
<feature type="transmembrane region" description="Helical" evidence="6">
    <location>
        <begin position="72"/>
        <end position="93"/>
    </location>
</feature>
<dbReference type="GO" id="GO:0005886">
    <property type="term" value="C:plasma membrane"/>
    <property type="evidence" value="ECO:0007669"/>
    <property type="project" value="UniProtKB-SubCell"/>
</dbReference>
<evidence type="ECO:0000256" key="2">
    <source>
        <dbReference type="ARBA" id="ARBA00022475"/>
    </source>
</evidence>
<dbReference type="STRING" id="37916.MCHLDSM_06155"/>
<dbReference type="Proteomes" id="UP000036513">
    <property type="component" value="Unassembled WGS sequence"/>
</dbReference>
<accession>A0A0J6VG85</accession>
<gene>
    <name evidence="7" type="ORF">MCHLDSM_06155</name>
</gene>
<keyword evidence="4 6" id="KW-1133">Transmembrane helix</keyword>
<evidence type="ECO:0000256" key="3">
    <source>
        <dbReference type="ARBA" id="ARBA00022692"/>
    </source>
</evidence>
<dbReference type="AlphaFoldDB" id="A0A0J6VG85"/>
<comment type="subcellular location">
    <subcellularLocation>
        <location evidence="1">Cell membrane</location>
        <topology evidence="1">Multi-pass membrane protein</topology>
    </subcellularLocation>
</comment>
<proteinExistence type="predicted"/>
<comment type="caution">
    <text evidence="7">The sequence shown here is derived from an EMBL/GenBank/DDBJ whole genome shotgun (WGS) entry which is preliminary data.</text>
</comment>
<dbReference type="Pfam" id="PF03626">
    <property type="entry name" value="COX4_pro"/>
    <property type="match status" value="1"/>
</dbReference>
<evidence type="ECO:0000256" key="4">
    <source>
        <dbReference type="ARBA" id="ARBA00022989"/>
    </source>
</evidence>
<name>A0A0J6VG85_9MYCO</name>
<evidence type="ECO:0000256" key="6">
    <source>
        <dbReference type="SAM" id="Phobius"/>
    </source>
</evidence>
<feature type="transmembrane region" description="Helical" evidence="6">
    <location>
        <begin position="42"/>
        <end position="60"/>
    </location>
</feature>
<keyword evidence="3 6" id="KW-0812">Transmembrane</keyword>
<dbReference type="EMBL" id="JYNL01000068">
    <property type="protein sequence ID" value="KMO68622.1"/>
    <property type="molecule type" value="Genomic_DNA"/>
</dbReference>